<dbReference type="GO" id="GO:0016887">
    <property type="term" value="F:ATP hydrolysis activity"/>
    <property type="evidence" value="ECO:0007669"/>
    <property type="project" value="InterPro"/>
</dbReference>
<dbReference type="CDD" id="cd00009">
    <property type="entry name" value="AAA"/>
    <property type="match status" value="1"/>
</dbReference>
<evidence type="ECO:0000313" key="6">
    <source>
        <dbReference type="EMBL" id="PYG87307.1"/>
    </source>
</evidence>
<dbReference type="InterPro" id="IPR027417">
    <property type="entry name" value="P-loop_NTPase"/>
</dbReference>
<keyword evidence="1" id="KW-0547">Nucleotide-binding</keyword>
<keyword evidence="2" id="KW-0067">ATP-binding</keyword>
<feature type="domain" description="ChlI/MoxR AAA lid" evidence="5">
    <location>
        <begin position="233"/>
        <end position="289"/>
    </location>
</feature>
<dbReference type="GO" id="GO:0005524">
    <property type="term" value="F:ATP binding"/>
    <property type="evidence" value="ECO:0007669"/>
    <property type="project" value="UniProtKB-KW"/>
</dbReference>
<evidence type="ECO:0000256" key="3">
    <source>
        <dbReference type="ARBA" id="ARBA00061607"/>
    </source>
</evidence>
<dbReference type="AlphaFoldDB" id="A0A318XMY9"/>
<dbReference type="RefSeq" id="WP_110462242.1">
    <property type="nucleotide sequence ID" value="NZ_QKMR01000012.1"/>
</dbReference>
<dbReference type="Gene3D" id="3.40.50.300">
    <property type="entry name" value="P-loop containing nucleotide triphosphate hydrolases"/>
    <property type="match status" value="1"/>
</dbReference>
<dbReference type="InterPro" id="IPR011703">
    <property type="entry name" value="ATPase_AAA-3"/>
</dbReference>
<name>A0A318XMY9_9FIRM</name>
<feature type="domain" description="ATPase AAA-3" evidence="4">
    <location>
        <begin position="40"/>
        <end position="170"/>
    </location>
</feature>
<comment type="similarity">
    <text evidence="3">Belongs to the MoxR family.</text>
</comment>
<dbReference type="Pfam" id="PF17863">
    <property type="entry name" value="AAA_lid_2"/>
    <property type="match status" value="1"/>
</dbReference>
<dbReference type="FunFam" id="3.40.50.300:FF:000640">
    <property type="entry name" value="MoxR family ATPase"/>
    <property type="match status" value="1"/>
</dbReference>
<evidence type="ECO:0000256" key="1">
    <source>
        <dbReference type="ARBA" id="ARBA00022741"/>
    </source>
</evidence>
<dbReference type="InterPro" id="IPR041628">
    <property type="entry name" value="ChlI/MoxR_AAA_lid"/>
</dbReference>
<dbReference type="PIRSF" id="PIRSF002849">
    <property type="entry name" value="AAA_ATPase_chaperone_MoxR_prd"/>
    <property type="match status" value="1"/>
</dbReference>
<organism evidence="6 7">
    <name type="scientific">Ruminiclostridium sufflavum DSM 19573</name>
    <dbReference type="NCBI Taxonomy" id="1121337"/>
    <lineage>
        <taxon>Bacteria</taxon>
        <taxon>Bacillati</taxon>
        <taxon>Bacillota</taxon>
        <taxon>Clostridia</taxon>
        <taxon>Eubacteriales</taxon>
        <taxon>Oscillospiraceae</taxon>
        <taxon>Ruminiclostridium</taxon>
    </lineage>
</organism>
<evidence type="ECO:0000259" key="5">
    <source>
        <dbReference type="Pfam" id="PF17863"/>
    </source>
</evidence>
<dbReference type="InterPro" id="IPR050764">
    <property type="entry name" value="CbbQ/NirQ/NorQ/GpvN"/>
</dbReference>
<protein>
    <submittedName>
        <fullName evidence="6">MoxR-like ATPase</fullName>
    </submittedName>
</protein>
<evidence type="ECO:0000313" key="7">
    <source>
        <dbReference type="Proteomes" id="UP000248132"/>
    </source>
</evidence>
<dbReference type="SUPFAM" id="SSF52540">
    <property type="entry name" value="P-loop containing nucleoside triphosphate hydrolases"/>
    <property type="match status" value="1"/>
</dbReference>
<sequence length="314" mass="34505">MELRDIKLLAEKIRGNVSRVIVGKEDIIDLSLICIITGGHMLLEDVPGTGKTVFARALAASVDCSFRRIQFTPDLLPSDVTGINFYNQKENEFTFRAGPVFSNILLADEINRATPRTQSAMLECMEERQVTIDGETRLLSVPFLVIATQNPVEIQGTFPLPEAQLDRFLIKTSMGYPDSKAEIDILKRFKEHNPLAGLSAVVSSQDIAEAYKIYSRVRVSEDVFVYIAKIAEASRKHSGVHLGISPRGSQALLKTVQVKALLDGRSFATPDDVKAMAVPVLAHRIIPSGLSGQNINAGEKIIKDILAHTEVPLE</sequence>
<dbReference type="OrthoDB" id="9808397at2"/>
<evidence type="ECO:0000256" key="2">
    <source>
        <dbReference type="ARBA" id="ARBA00022840"/>
    </source>
</evidence>
<dbReference type="PANTHER" id="PTHR42759">
    <property type="entry name" value="MOXR FAMILY PROTEIN"/>
    <property type="match status" value="1"/>
</dbReference>
<dbReference type="EMBL" id="QKMR01000012">
    <property type="protein sequence ID" value="PYG87307.1"/>
    <property type="molecule type" value="Genomic_DNA"/>
</dbReference>
<dbReference type="Proteomes" id="UP000248132">
    <property type="component" value="Unassembled WGS sequence"/>
</dbReference>
<evidence type="ECO:0000259" key="4">
    <source>
        <dbReference type="Pfam" id="PF07726"/>
    </source>
</evidence>
<dbReference type="PANTHER" id="PTHR42759:SF5">
    <property type="entry name" value="METHANOL DEHYDROGENASE REGULATOR"/>
    <property type="match status" value="1"/>
</dbReference>
<gene>
    <name evidence="6" type="ORF">LY28_02212</name>
</gene>
<dbReference type="Pfam" id="PF07726">
    <property type="entry name" value="AAA_3"/>
    <property type="match status" value="1"/>
</dbReference>
<accession>A0A318XMY9</accession>
<reference evidence="6 7" key="1">
    <citation type="submission" date="2018-06" db="EMBL/GenBank/DDBJ databases">
        <title>Genomic Encyclopedia of Type Strains, Phase I: the one thousand microbial genomes (KMG-I) project.</title>
        <authorList>
            <person name="Kyrpides N."/>
        </authorList>
    </citation>
    <scope>NUCLEOTIDE SEQUENCE [LARGE SCALE GENOMIC DNA]</scope>
    <source>
        <strain evidence="6 7">DSM 19573</strain>
    </source>
</reference>
<keyword evidence="7" id="KW-1185">Reference proteome</keyword>
<dbReference type="Gene3D" id="1.10.8.80">
    <property type="entry name" value="Magnesium chelatase subunit I, C-Terminal domain"/>
    <property type="match status" value="1"/>
</dbReference>
<comment type="caution">
    <text evidence="6">The sequence shown here is derived from an EMBL/GenBank/DDBJ whole genome shotgun (WGS) entry which is preliminary data.</text>
</comment>
<proteinExistence type="inferred from homology"/>